<dbReference type="OrthoDB" id="3784821at2759"/>
<proteinExistence type="predicted"/>
<evidence type="ECO:0000313" key="2">
    <source>
        <dbReference type="Proteomes" id="UP000184267"/>
    </source>
</evidence>
<dbReference type="EMBL" id="MNAD01001255">
    <property type="protein sequence ID" value="OJT06818.1"/>
    <property type="molecule type" value="Genomic_DNA"/>
</dbReference>
<comment type="caution">
    <text evidence="1">The sequence shown here is derived from an EMBL/GenBank/DDBJ whole genome shotgun (WGS) entry which is preliminary data.</text>
</comment>
<organism evidence="1 2">
    <name type="scientific">Trametes pubescens</name>
    <name type="common">White-rot fungus</name>
    <dbReference type="NCBI Taxonomy" id="154538"/>
    <lineage>
        <taxon>Eukaryota</taxon>
        <taxon>Fungi</taxon>
        <taxon>Dikarya</taxon>
        <taxon>Basidiomycota</taxon>
        <taxon>Agaricomycotina</taxon>
        <taxon>Agaricomycetes</taxon>
        <taxon>Polyporales</taxon>
        <taxon>Polyporaceae</taxon>
        <taxon>Trametes</taxon>
    </lineage>
</organism>
<gene>
    <name evidence="1" type="ORF">TRAPUB_2335</name>
</gene>
<sequence>MAVVLYKRLVLGEPRRALPTDLDKHGSEKVASIYTAGEGKGEQDGGSSKGV</sequence>
<accession>A0A1M2VGW0</accession>
<dbReference type="STRING" id="154538.A0A1M2VGW0"/>
<evidence type="ECO:0000313" key="1">
    <source>
        <dbReference type="EMBL" id="OJT06818.1"/>
    </source>
</evidence>
<keyword evidence="2" id="KW-1185">Reference proteome</keyword>
<name>A0A1M2VGW0_TRAPU</name>
<reference evidence="1 2" key="1">
    <citation type="submission" date="2016-10" db="EMBL/GenBank/DDBJ databases">
        <title>Genome sequence of the basidiomycete white-rot fungus Trametes pubescens.</title>
        <authorList>
            <person name="Makela M.R."/>
            <person name="Granchi Z."/>
            <person name="Peng M."/>
            <person name="De Vries R.P."/>
            <person name="Grigoriev I."/>
            <person name="Riley R."/>
            <person name="Hilden K."/>
        </authorList>
    </citation>
    <scope>NUCLEOTIDE SEQUENCE [LARGE SCALE GENOMIC DNA]</scope>
    <source>
        <strain evidence="1 2">FBCC735</strain>
    </source>
</reference>
<protein>
    <submittedName>
        <fullName evidence="1">Uncharacterized protein</fullName>
    </submittedName>
</protein>
<dbReference type="Proteomes" id="UP000184267">
    <property type="component" value="Unassembled WGS sequence"/>
</dbReference>
<dbReference type="OMA" id="RRWRTIM"/>
<dbReference type="AlphaFoldDB" id="A0A1M2VGW0"/>